<proteinExistence type="predicted"/>
<dbReference type="KEGG" id="atl:Athai_55240"/>
<protein>
    <recommendedName>
        <fullName evidence="3">DUF4034 domain-containing protein</fullName>
    </recommendedName>
</protein>
<name>A0A7R7DUJ5_9ACTN</name>
<dbReference type="RefSeq" id="WP_203964124.1">
    <property type="nucleotide sequence ID" value="NZ_AP023355.1"/>
</dbReference>
<dbReference type="EMBL" id="AP023355">
    <property type="protein sequence ID" value="BCJ38021.1"/>
    <property type="molecule type" value="Genomic_DNA"/>
</dbReference>
<organism evidence="1 2">
    <name type="scientific">Actinocatenispora thailandica</name>
    <dbReference type="NCBI Taxonomy" id="227318"/>
    <lineage>
        <taxon>Bacteria</taxon>
        <taxon>Bacillati</taxon>
        <taxon>Actinomycetota</taxon>
        <taxon>Actinomycetes</taxon>
        <taxon>Micromonosporales</taxon>
        <taxon>Micromonosporaceae</taxon>
        <taxon>Actinocatenispora</taxon>
    </lineage>
</organism>
<evidence type="ECO:0008006" key="3">
    <source>
        <dbReference type="Google" id="ProtNLM"/>
    </source>
</evidence>
<reference evidence="1 2" key="1">
    <citation type="submission" date="2020-08" db="EMBL/GenBank/DDBJ databases">
        <title>Whole genome shotgun sequence of Actinocatenispora thailandica NBRC 105041.</title>
        <authorList>
            <person name="Komaki H."/>
            <person name="Tamura T."/>
        </authorList>
    </citation>
    <scope>NUCLEOTIDE SEQUENCE [LARGE SCALE GENOMIC DNA]</scope>
    <source>
        <strain evidence="1 2">NBRC 105041</strain>
    </source>
</reference>
<dbReference type="Proteomes" id="UP000611640">
    <property type="component" value="Chromosome"/>
</dbReference>
<keyword evidence="2" id="KW-1185">Reference proteome</keyword>
<gene>
    <name evidence="1" type="ORF">Athai_55240</name>
</gene>
<sequence length="311" mass="33914">MPDPLPSTDAAVAYPKLRTLRRAIADSNGGAAIAFIDAEPDPTGRTFVLRYAAGLDGALPVAAEQHARRPDDPTAAALYAATLIEAGWQIRSGRRAREVSTEQFHGLHDHLRRAEQILIDRTAADPDDATAWVLRLITARGLELGANECRRRYDRSVAAQPHNLPAQQQFLQQLCPKWTGTFDEVHEFARQCWLASPPGSPNGFLVAIGHLERWLELGDAGGAHLRQQSVHDEVVQAAEHSVWYRGADTGFYGLTAHSTFAMYFSLVDDRAAAARHFAACGGAISELPWAYLGDAARQAARHRARVTGAGQ</sequence>
<dbReference type="AlphaFoldDB" id="A0A7R7DUJ5"/>
<accession>A0A7R7DUJ5</accession>
<evidence type="ECO:0000313" key="1">
    <source>
        <dbReference type="EMBL" id="BCJ38021.1"/>
    </source>
</evidence>
<evidence type="ECO:0000313" key="2">
    <source>
        <dbReference type="Proteomes" id="UP000611640"/>
    </source>
</evidence>